<dbReference type="PANTHER" id="PTHR35851">
    <property type="entry name" value="CELL DIVISION PROTEIN FTSQ"/>
    <property type="match status" value="1"/>
</dbReference>
<gene>
    <name evidence="9" type="ORF">IAA31_01575</name>
</gene>
<evidence type="ECO:0000259" key="7">
    <source>
        <dbReference type="Pfam" id="PF03799"/>
    </source>
</evidence>
<dbReference type="Gene3D" id="3.40.50.11690">
    <property type="entry name" value="Cell division protein FtsQ/DivIB"/>
    <property type="match status" value="1"/>
</dbReference>
<keyword evidence="2" id="KW-0997">Cell inner membrane</keyword>
<dbReference type="Pfam" id="PF08478">
    <property type="entry name" value="POTRA_1"/>
    <property type="match status" value="1"/>
</dbReference>
<reference evidence="9" key="2">
    <citation type="submission" date="2021-04" db="EMBL/GenBank/DDBJ databases">
        <authorList>
            <person name="Gilroy R."/>
        </authorList>
    </citation>
    <scope>NUCLEOTIDE SEQUENCE</scope>
    <source>
        <strain evidence="9">687</strain>
    </source>
</reference>
<dbReference type="InterPro" id="IPR026579">
    <property type="entry name" value="FtsQ"/>
</dbReference>
<evidence type="ECO:0000256" key="3">
    <source>
        <dbReference type="ARBA" id="ARBA00022618"/>
    </source>
</evidence>
<evidence type="ECO:0000313" key="10">
    <source>
        <dbReference type="Proteomes" id="UP000824150"/>
    </source>
</evidence>
<evidence type="ECO:0000259" key="8">
    <source>
        <dbReference type="Pfam" id="PF08478"/>
    </source>
</evidence>
<evidence type="ECO:0000256" key="4">
    <source>
        <dbReference type="ARBA" id="ARBA00022692"/>
    </source>
</evidence>
<dbReference type="InterPro" id="IPR045335">
    <property type="entry name" value="FtsQ_C_sf"/>
</dbReference>
<evidence type="ECO:0000313" key="9">
    <source>
        <dbReference type="EMBL" id="MBU3826173.1"/>
    </source>
</evidence>
<accession>A0A9E2NRJ4</accession>
<evidence type="ECO:0000256" key="5">
    <source>
        <dbReference type="ARBA" id="ARBA00022989"/>
    </source>
</evidence>
<dbReference type="GO" id="GO:0090529">
    <property type="term" value="P:cell septum assembly"/>
    <property type="evidence" value="ECO:0007669"/>
    <property type="project" value="InterPro"/>
</dbReference>
<organism evidence="9 10">
    <name type="scientific">Candidatus Anaerobiospirillum merdipullorum</name>
    <dbReference type="NCBI Taxonomy" id="2838450"/>
    <lineage>
        <taxon>Bacteria</taxon>
        <taxon>Pseudomonadati</taxon>
        <taxon>Pseudomonadota</taxon>
        <taxon>Gammaproteobacteria</taxon>
        <taxon>Aeromonadales</taxon>
        <taxon>Succinivibrionaceae</taxon>
        <taxon>Anaerobiospirillum</taxon>
    </lineage>
</organism>
<comment type="caution">
    <text evidence="9">The sequence shown here is derived from an EMBL/GenBank/DDBJ whole genome shotgun (WGS) entry which is preliminary data.</text>
</comment>
<keyword evidence="5" id="KW-0472">Membrane</keyword>
<keyword evidence="3" id="KW-0132">Cell division</keyword>
<name>A0A9E2NRJ4_9GAMM</name>
<protein>
    <submittedName>
        <fullName evidence="9">FtsQ-type POTRA domain-containing protein</fullName>
    </submittedName>
</protein>
<evidence type="ECO:0000256" key="2">
    <source>
        <dbReference type="ARBA" id="ARBA00022519"/>
    </source>
</evidence>
<dbReference type="PANTHER" id="PTHR35851:SF1">
    <property type="entry name" value="CELL DIVISION PROTEIN FTSQ"/>
    <property type="match status" value="1"/>
</dbReference>
<dbReference type="Pfam" id="PF03799">
    <property type="entry name" value="FtsQ_DivIB_C"/>
    <property type="match status" value="1"/>
</dbReference>
<keyword evidence="6" id="KW-0131">Cell cycle</keyword>
<feature type="domain" description="POTRA" evidence="8">
    <location>
        <begin position="41"/>
        <end position="111"/>
    </location>
</feature>
<keyword evidence="4" id="KW-0812">Transmembrane</keyword>
<keyword evidence="5" id="KW-1133">Transmembrane helix</keyword>
<reference evidence="9" key="1">
    <citation type="journal article" date="2021" name="PeerJ">
        <title>Extensive microbial diversity within the chicken gut microbiome revealed by metagenomics and culture.</title>
        <authorList>
            <person name="Gilroy R."/>
            <person name="Ravi A."/>
            <person name="Getino M."/>
            <person name="Pursley I."/>
            <person name="Horton D.L."/>
            <person name="Alikhan N.F."/>
            <person name="Baker D."/>
            <person name="Gharbi K."/>
            <person name="Hall N."/>
            <person name="Watson M."/>
            <person name="Adriaenssens E.M."/>
            <person name="Foster-Nyarko E."/>
            <person name="Jarju S."/>
            <person name="Secka A."/>
            <person name="Antonio M."/>
            <person name="Oren A."/>
            <person name="Chaudhuri R.R."/>
            <person name="La Ragione R."/>
            <person name="Hildebrand F."/>
            <person name="Pallen M.J."/>
        </authorList>
    </citation>
    <scope>NUCLEOTIDE SEQUENCE</scope>
    <source>
        <strain evidence="9">687</strain>
    </source>
</reference>
<dbReference type="Proteomes" id="UP000824150">
    <property type="component" value="Unassembled WGS sequence"/>
</dbReference>
<dbReference type="PROSITE" id="PS51257">
    <property type="entry name" value="PROKAR_LIPOPROTEIN"/>
    <property type="match status" value="1"/>
</dbReference>
<proteinExistence type="predicted"/>
<dbReference type="AlphaFoldDB" id="A0A9E2NRJ4"/>
<dbReference type="EMBL" id="JAHLFG010000018">
    <property type="protein sequence ID" value="MBU3826173.1"/>
    <property type="molecule type" value="Genomic_DNA"/>
</dbReference>
<sequence>MAGKQSRGRFIIGLIFCALVIGCIVSFDLRLKEALVADESLPVKNIVIDGALKRIDKREVAALAGQLCAGHNLPILDTAPLTQALMQIPWTARALVKKRMPDTLVVSLVEHVPAAYWNDNGLYDAVAQQVFYPDLTRFHEPLVRLAAPHDDLAPEVYTKAVLFMRALKPYGLQMRAVMLDNIRCFRIELINGTTLILGRDNEHAVVATRLKRFLQAMDRANLNLSALEYVDLRYDSGFAVRERAVLKQE</sequence>
<dbReference type="InterPro" id="IPR005548">
    <property type="entry name" value="Cell_div_FtsQ/DivIB_C"/>
</dbReference>
<dbReference type="Gene3D" id="3.10.20.310">
    <property type="entry name" value="membrane protein fhac"/>
    <property type="match status" value="1"/>
</dbReference>
<dbReference type="InterPro" id="IPR013685">
    <property type="entry name" value="POTRA_FtsQ_type"/>
</dbReference>
<feature type="domain" description="Cell division protein FtsQ/DivIB C-terminal" evidence="7">
    <location>
        <begin position="115"/>
        <end position="233"/>
    </location>
</feature>
<keyword evidence="1" id="KW-1003">Cell membrane</keyword>
<evidence type="ECO:0000256" key="1">
    <source>
        <dbReference type="ARBA" id="ARBA00022475"/>
    </source>
</evidence>
<evidence type="ECO:0000256" key="6">
    <source>
        <dbReference type="ARBA" id="ARBA00023306"/>
    </source>
</evidence>